<dbReference type="CDD" id="cd02872">
    <property type="entry name" value="GH18_chitolectin_chitotriosidase"/>
    <property type="match status" value="1"/>
</dbReference>
<keyword evidence="10" id="KW-1015">Disulfide bond</keyword>
<dbReference type="InterPro" id="IPR002557">
    <property type="entry name" value="Chitin-bd_dom"/>
</dbReference>
<feature type="domain" description="GH18" evidence="15">
    <location>
        <begin position="41"/>
        <end position="407"/>
    </location>
</feature>
<dbReference type="InterPro" id="IPR050314">
    <property type="entry name" value="Glycosyl_Hydrlase_18"/>
</dbReference>
<dbReference type="AlphaFoldDB" id="A0A401PPS3"/>
<keyword evidence="12" id="KW-0326">Glycosidase</keyword>
<keyword evidence="13" id="KW-0624">Polysaccharide degradation</keyword>
<gene>
    <name evidence="16" type="ORF">scyTo_0020890</name>
</gene>
<sequence length="492" mass="55473">YKPKLLHTELTSRPMFFLKMGKGLLLTVCFIFLHIPLVSSYKLVCYYTNWAQYRPEGGKFTPTNVAPHLCTHLIYAFASMTNNKLTTFEWNDPAMYVKFNNLKKKNNNLKTLLAIGGWNFGAMRFSSMVATKQTRTTFISSAITFLRKYRFDGLDLDWEYPASRGSPASDKKRFTTLAKELQEAFRAEAQSSGQARLLLTAAVAAGKDTIDAGYEVAEVSKYLDFISVMTYDFHGSWDRVTGHNSPLYRGSGDQGQFIYYNVDYAMNYWKGKGAPAEKLIVGFPTYGRSFTLSSSQTGVGAPVSGPGKPGQFTREPGFWAYYEVCPFLKNATVQYIEDQKVPYAFKGNEWIGYDDQQSFTTKVQWLKRNKFGGAMVWALDLDDFNGTKCNQGVYPLINTLKSLLHVGDSEDLPSSQTTPSPITGPLKPRSNVAIATPQNSGSNWCQGRPHGSYVDPNDRHKYYVCDNDRTFHQDCPANLVFVEDCHCCNWPH</sequence>
<dbReference type="SMART" id="SM00636">
    <property type="entry name" value="Glyco_18"/>
    <property type="match status" value="1"/>
</dbReference>
<dbReference type="Pfam" id="PF01607">
    <property type="entry name" value="CBM_14"/>
    <property type="match status" value="1"/>
</dbReference>
<comment type="subcellular location">
    <subcellularLocation>
        <location evidence="2">Secreted</location>
    </subcellularLocation>
</comment>
<dbReference type="PROSITE" id="PS01095">
    <property type="entry name" value="GH18_1"/>
    <property type="match status" value="1"/>
</dbReference>
<evidence type="ECO:0000259" key="14">
    <source>
        <dbReference type="PROSITE" id="PS50940"/>
    </source>
</evidence>
<evidence type="ECO:0000256" key="4">
    <source>
        <dbReference type="ARBA" id="ARBA00012729"/>
    </source>
</evidence>
<dbReference type="PROSITE" id="PS51910">
    <property type="entry name" value="GH18_2"/>
    <property type="match status" value="1"/>
</dbReference>
<feature type="non-terminal residue" evidence="16">
    <location>
        <position position="1"/>
    </location>
</feature>
<evidence type="ECO:0000313" key="17">
    <source>
        <dbReference type="Proteomes" id="UP000288216"/>
    </source>
</evidence>
<evidence type="ECO:0000256" key="6">
    <source>
        <dbReference type="ARBA" id="ARBA00022669"/>
    </source>
</evidence>
<dbReference type="InterPro" id="IPR017853">
    <property type="entry name" value="GH"/>
</dbReference>
<organism evidence="16 17">
    <name type="scientific">Scyliorhinus torazame</name>
    <name type="common">Cloudy catshark</name>
    <name type="synonym">Catulus torazame</name>
    <dbReference type="NCBI Taxonomy" id="75743"/>
    <lineage>
        <taxon>Eukaryota</taxon>
        <taxon>Metazoa</taxon>
        <taxon>Chordata</taxon>
        <taxon>Craniata</taxon>
        <taxon>Vertebrata</taxon>
        <taxon>Chondrichthyes</taxon>
        <taxon>Elasmobranchii</taxon>
        <taxon>Galeomorphii</taxon>
        <taxon>Galeoidea</taxon>
        <taxon>Carcharhiniformes</taxon>
        <taxon>Scyliorhinidae</taxon>
        <taxon>Scyliorhinus</taxon>
    </lineage>
</organism>
<evidence type="ECO:0000256" key="8">
    <source>
        <dbReference type="ARBA" id="ARBA00022801"/>
    </source>
</evidence>
<dbReference type="Proteomes" id="UP000288216">
    <property type="component" value="Unassembled WGS sequence"/>
</dbReference>
<keyword evidence="17" id="KW-1185">Reference proteome</keyword>
<comment type="catalytic activity">
    <reaction evidence="1">
        <text>Random endo-hydrolysis of N-acetyl-beta-D-glucosaminide (1-&gt;4)-beta-linkages in chitin and chitodextrins.</text>
        <dbReference type="EC" id="3.2.1.14"/>
    </reaction>
</comment>
<reference evidence="16 17" key="1">
    <citation type="journal article" date="2018" name="Nat. Ecol. Evol.">
        <title>Shark genomes provide insights into elasmobranch evolution and the origin of vertebrates.</title>
        <authorList>
            <person name="Hara Y"/>
            <person name="Yamaguchi K"/>
            <person name="Onimaru K"/>
            <person name="Kadota M"/>
            <person name="Koyanagi M"/>
            <person name="Keeley SD"/>
            <person name="Tatsumi K"/>
            <person name="Tanaka K"/>
            <person name="Motone F"/>
            <person name="Kageyama Y"/>
            <person name="Nozu R"/>
            <person name="Adachi N"/>
            <person name="Nishimura O"/>
            <person name="Nakagawa R"/>
            <person name="Tanegashima C"/>
            <person name="Kiyatake I"/>
            <person name="Matsumoto R"/>
            <person name="Murakumo K"/>
            <person name="Nishida K"/>
            <person name="Terakita A"/>
            <person name="Kuratani S"/>
            <person name="Sato K"/>
            <person name="Hyodo S Kuraku.S."/>
        </authorList>
    </citation>
    <scope>NUCLEOTIDE SEQUENCE [LARGE SCALE GENOMIC DNA]</scope>
</reference>
<dbReference type="InterPro" id="IPR001579">
    <property type="entry name" value="Glyco_hydro_18_chit_AS"/>
</dbReference>
<keyword evidence="6" id="KW-0147">Chitin-binding</keyword>
<dbReference type="InterPro" id="IPR029070">
    <property type="entry name" value="Chitinase_insertion_sf"/>
</dbReference>
<keyword evidence="7" id="KW-0732">Signal</keyword>
<accession>A0A401PPS3</accession>
<dbReference type="STRING" id="75743.A0A401PPS3"/>
<name>A0A401PPS3_SCYTO</name>
<keyword evidence="11" id="KW-0119">Carbohydrate metabolism</keyword>
<dbReference type="GO" id="GO:0008843">
    <property type="term" value="F:endochitinase activity"/>
    <property type="evidence" value="ECO:0007669"/>
    <property type="project" value="UniProtKB-EC"/>
</dbReference>
<dbReference type="GO" id="GO:0006032">
    <property type="term" value="P:chitin catabolic process"/>
    <property type="evidence" value="ECO:0007669"/>
    <property type="project" value="UniProtKB-KW"/>
</dbReference>
<dbReference type="InterPro" id="IPR001223">
    <property type="entry name" value="Glyco_hydro18_cat"/>
</dbReference>
<comment type="caution">
    <text evidence="16">The sequence shown here is derived from an EMBL/GenBank/DDBJ whole genome shotgun (WGS) entry which is preliminary data.</text>
</comment>
<dbReference type="GO" id="GO:0008061">
    <property type="term" value="F:chitin binding"/>
    <property type="evidence" value="ECO:0007669"/>
    <property type="project" value="UniProtKB-KW"/>
</dbReference>
<evidence type="ECO:0000256" key="7">
    <source>
        <dbReference type="ARBA" id="ARBA00022729"/>
    </source>
</evidence>
<evidence type="ECO:0000256" key="13">
    <source>
        <dbReference type="ARBA" id="ARBA00023326"/>
    </source>
</evidence>
<evidence type="ECO:0000256" key="11">
    <source>
        <dbReference type="ARBA" id="ARBA00023277"/>
    </source>
</evidence>
<dbReference type="PANTHER" id="PTHR11177">
    <property type="entry name" value="CHITINASE"/>
    <property type="match status" value="1"/>
</dbReference>
<proteinExistence type="inferred from homology"/>
<dbReference type="FunFam" id="3.10.50.10:FF:000001">
    <property type="entry name" value="Chitinase 3-like 1"/>
    <property type="match status" value="1"/>
</dbReference>
<evidence type="ECO:0000256" key="9">
    <source>
        <dbReference type="ARBA" id="ARBA00023024"/>
    </source>
</evidence>
<dbReference type="EC" id="3.2.1.14" evidence="4"/>
<protein>
    <recommendedName>
        <fullName evidence="4">chitinase</fullName>
        <ecNumber evidence="4">3.2.1.14</ecNumber>
    </recommendedName>
</protein>
<evidence type="ECO:0000259" key="15">
    <source>
        <dbReference type="PROSITE" id="PS51910"/>
    </source>
</evidence>
<dbReference type="InterPro" id="IPR011583">
    <property type="entry name" value="Chitinase_II/V-like_cat"/>
</dbReference>
<evidence type="ECO:0000256" key="12">
    <source>
        <dbReference type="ARBA" id="ARBA00023295"/>
    </source>
</evidence>
<dbReference type="GO" id="GO:0005576">
    <property type="term" value="C:extracellular region"/>
    <property type="evidence" value="ECO:0007669"/>
    <property type="project" value="UniProtKB-SubCell"/>
</dbReference>
<keyword evidence="8" id="KW-0378">Hydrolase</keyword>
<comment type="similarity">
    <text evidence="3">Belongs to the glycosyl hydrolase 18 family. Chitinase class II subfamily.</text>
</comment>
<dbReference type="InterPro" id="IPR036508">
    <property type="entry name" value="Chitin-bd_dom_sf"/>
</dbReference>
<evidence type="ECO:0000256" key="1">
    <source>
        <dbReference type="ARBA" id="ARBA00000822"/>
    </source>
</evidence>
<dbReference type="PANTHER" id="PTHR11177:SF248">
    <property type="entry name" value="CHITOTRIOSIDASE-1"/>
    <property type="match status" value="1"/>
</dbReference>
<evidence type="ECO:0000256" key="2">
    <source>
        <dbReference type="ARBA" id="ARBA00004613"/>
    </source>
</evidence>
<dbReference type="Pfam" id="PF00704">
    <property type="entry name" value="Glyco_hydro_18"/>
    <property type="match status" value="1"/>
</dbReference>
<dbReference type="OrthoDB" id="76388at2759"/>
<dbReference type="SUPFAM" id="SSF54556">
    <property type="entry name" value="Chitinase insertion domain"/>
    <property type="match status" value="1"/>
</dbReference>
<feature type="domain" description="Chitin-binding type-2" evidence="14">
    <location>
        <begin position="442"/>
        <end position="492"/>
    </location>
</feature>
<dbReference type="SUPFAM" id="SSF57625">
    <property type="entry name" value="Invertebrate chitin-binding proteins"/>
    <property type="match status" value="1"/>
</dbReference>
<evidence type="ECO:0000256" key="3">
    <source>
        <dbReference type="ARBA" id="ARBA00009121"/>
    </source>
</evidence>
<dbReference type="EMBL" id="BFAA01017561">
    <property type="protein sequence ID" value="GCB75150.1"/>
    <property type="molecule type" value="Genomic_DNA"/>
</dbReference>
<dbReference type="FunFam" id="3.20.20.80:FF:000007">
    <property type="entry name" value="Acidic mammalian chitinase"/>
    <property type="match status" value="1"/>
</dbReference>
<dbReference type="SUPFAM" id="SSF51445">
    <property type="entry name" value="(Trans)glycosidases"/>
    <property type="match status" value="1"/>
</dbReference>
<keyword evidence="5" id="KW-0964">Secreted</keyword>
<evidence type="ECO:0000256" key="5">
    <source>
        <dbReference type="ARBA" id="ARBA00022525"/>
    </source>
</evidence>
<evidence type="ECO:0000313" key="16">
    <source>
        <dbReference type="EMBL" id="GCB75150.1"/>
    </source>
</evidence>
<keyword evidence="9" id="KW-0146">Chitin degradation</keyword>
<dbReference type="Gene3D" id="3.20.20.80">
    <property type="entry name" value="Glycosidases"/>
    <property type="match status" value="2"/>
</dbReference>
<dbReference type="FunFam" id="3.20.20.80:FF:000081">
    <property type="entry name" value="Chitinase 1"/>
    <property type="match status" value="1"/>
</dbReference>
<evidence type="ECO:0000256" key="10">
    <source>
        <dbReference type="ARBA" id="ARBA00023157"/>
    </source>
</evidence>
<dbReference type="SMART" id="SM00494">
    <property type="entry name" value="ChtBD2"/>
    <property type="match status" value="1"/>
</dbReference>
<dbReference type="PROSITE" id="PS50940">
    <property type="entry name" value="CHIT_BIND_II"/>
    <property type="match status" value="1"/>
</dbReference>
<dbReference type="GO" id="GO:0000272">
    <property type="term" value="P:polysaccharide catabolic process"/>
    <property type="evidence" value="ECO:0007669"/>
    <property type="project" value="UniProtKB-KW"/>
</dbReference>
<dbReference type="OMA" id="NPMTYDF"/>